<organism evidence="1">
    <name type="scientific">Fagus sylvatica</name>
    <name type="common">Beechnut</name>
    <dbReference type="NCBI Taxonomy" id="28930"/>
    <lineage>
        <taxon>Eukaryota</taxon>
        <taxon>Viridiplantae</taxon>
        <taxon>Streptophyta</taxon>
        <taxon>Embryophyta</taxon>
        <taxon>Tracheophyta</taxon>
        <taxon>Spermatophyta</taxon>
        <taxon>Magnoliopsida</taxon>
        <taxon>eudicotyledons</taxon>
        <taxon>Gunneridae</taxon>
        <taxon>Pentapetalae</taxon>
        <taxon>rosids</taxon>
        <taxon>fabids</taxon>
        <taxon>Fagales</taxon>
        <taxon>Fagaceae</taxon>
        <taxon>Fagus</taxon>
    </lineage>
</organism>
<accession>A0A2N9FAB4</accession>
<name>A0A2N9FAB4_FAGSY</name>
<evidence type="ECO:0000313" key="1">
    <source>
        <dbReference type="EMBL" id="SPC84108.1"/>
    </source>
</evidence>
<reference evidence="1" key="1">
    <citation type="submission" date="2018-02" db="EMBL/GenBank/DDBJ databases">
        <authorList>
            <person name="Cohen D.B."/>
            <person name="Kent A.D."/>
        </authorList>
    </citation>
    <scope>NUCLEOTIDE SEQUENCE</scope>
</reference>
<protein>
    <submittedName>
        <fullName evidence="1">Uncharacterized protein</fullName>
    </submittedName>
</protein>
<sequence>MIGELKHDGWRGEIGGLWSCEMEAGGARMAHDQRWVAKPRVVVSKLPPVVVRDCSSNVEKWELWIAAWG</sequence>
<dbReference type="AlphaFoldDB" id="A0A2N9FAB4"/>
<gene>
    <name evidence="1" type="ORF">FSB_LOCUS11990</name>
</gene>
<dbReference type="EMBL" id="OIVN01000690">
    <property type="protein sequence ID" value="SPC84108.1"/>
    <property type="molecule type" value="Genomic_DNA"/>
</dbReference>
<proteinExistence type="predicted"/>